<dbReference type="Proteomes" id="UP000248079">
    <property type="component" value="Unassembled WGS sequence"/>
</dbReference>
<evidence type="ECO:0000259" key="1">
    <source>
        <dbReference type="SMART" id="SM01324"/>
    </source>
</evidence>
<accession>A0A2V3ZS86</accession>
<dbReference type="InterPro" id="IPR025582">
    <property type="entry name" value="YARHG_dom"/>
</dbReference>
<sequence>MKYLFIAILTCFAVVSKSQIYKSEKFNKFIDCFRSSFKEIPKELFYEICDEEENDRLVGVDAVKILNDESNITVLVDLVYPEGGYTSMVMIYTFSNSGELLERTALGNNMLDLSGGDQCEFEMKSKNLLEVVQKNIVYEGVDYEIERVADSTYKYYFIDENGFDVILSRITQKRKYILPSLKVFNSKELYQYEESELDIMRNEIFADHGYIFKSKKWSDYFSKIAWYQPRFDDVSDKLTEIEKINIKRILEVSKRK</sequence>
<name>A0A2V3ZS86_9BACT</name>
<dbReference type="InterPro" id="IPR038434">
    <property type="entry name" value="YARHG_sf"/>
</dbReference>
<dbReference type="AlphaFoldDB" id="A0A2V3ZS86"/>
<protein>
    <recommendedName>
        <fullName evidence="1">YARHG domain-containing protein</fullName>
    </recommendedName>
</protein>
<organism evidence="2 3">
    <name type="scientific">Marinifilum breve</name>
    <dbReference type="NCBI Taxonomy" id="2184082"/>
    <lineage>
        <taxon>Bacteria</taxon>
        <taxon>Pseudomonadati</taxon>
        <taxon>Bacteroidota</taxon>
        <taxon>Bacteroidia</taxon>
        <taxon>Marinilabiliales</taxon>
        <taxon>Marinifilaceae</taxon>
    </lineage>
</organism>
<evidence type="ECO:0000313" key="2">
    <source>
        <dbReference type="EMBL" id="PXX96133.1"/>
    </source>
</evidence>
<proteinExistence type="predicted"/>
<dbReference type="EMBL" id="QFLI01000012">
    <property type="protein sequence ID" value="PXX96133.1"/>
    <property type="molecule type" value="Genomic_DNA"/>
</dbReference>
<keyword evidence="3" id="KW-1185">Reference proteome</keyword>
<feature type="domain" description="YARHG" evidence="1">
    <location>
        <begin position="174"/>
        <end position="254"/>
    </location>
</feature>
<gene>
    <name evidence="2" type="ORF">DF185_20335</name>
</gene>
<dbReference type="OrthoDB" id="1121919at2"/>
<dbReference type="RefSeq" id="WP_110363116.1">
    <property type="nucleotide sequence ID" value="NZ_QFLI01000012.1"/>
</dbReference>
<comment type="caution">
    <text evidence="2">The sequence shown here is derived from an EMBL/GenBank/DDBJ whole genome shotgun (WGS) entry which is preliminary data.</text>
</comment>
<reference evidence="2 3" key="1">
    <citation type="submission" date="2018-05" db="EMBL/GenBank/DDBJ databases">
        <title>Marinifilum breve JC075T sp. nov., a marine bacterium isolated from Yongle Blue Hole in the South China Sea.</title>
        <authorList>
            <person name="Fu T."/>
        </authorList>
    </citation>
    <scope>NUCLEOTIDE SEQUENCE [LARGE SCALE GENOMIC DNA]</scope>
    <source>
        <strain evidence="2 3">JC075</strain>
    </source>
</reference>
<dbReference type="Pfam" id="PF13308">
    <property type="entry name" value="YARHG"/>
    <property type="match status" value="1"/>
</dbReference>
<dbReference type="SMART" id="SM01324">
    <property type="entry name" value="YARHG"/>
    <property type="match status" value="1"/>
</dbReference>
<evidence type="ECO:0000313" key="3">
    <source>
        <dbReference type="Proteomes" id="UP000248079"/>
    </source>
</evidence>
<dbReference type="Gene3D" id="1.20.58.1690">
    <property type="match status" value="1"/>
</dbReference>